<dbReference type="EMBL" id="WIXE01009588">
    <property type="protein sequence ID" value="KAK5978310.1"/>
    <property type="molecule type" value="Genomic_DNA"/>
</dbReference>
<comment type="caution">
    <text evidence="3">The sequence shown here is derived from an EMBL/GenBank/DDBJ whole genome shotgun (WGS) entry which is preliminary data.</text>
</comment>
<evidence type="ECO:0000256" key="1">
    <source>
        <dbReference type="SAM" id="MobiDB-lite"/>
    </source>
</evidence>
<feature type="transmembrane region" description="Helical" evidence="2">
    <location>
        <begin position="157"/>
        <end position="175"/>
    </location>
</feature>
<dbReference type="Proteomes" id="UP001331761">
    <property type="component" value="Unassembled WGS sequence"/>
</dbReference>
<organism evidence="3 4">
    <name type="scientific">Trichostrongylus colubriformis</name>
    <name type="common">Black scour worm</name>
    <dbReference type="NCBI Taxonomy" id="6319"/>
    <lineage>
        <taxon>Eukaryota</taxon>
        <taxon>Metazoa</taxon>
        <taxon>Ecdysozoa</taxon>
        <taxon>Nematoda</taxon>
        <taxon>Chromadorea</taxon>
        <taxon>Rhabditida</taxon>
        <taxon>Rhabditina</taxon>
        <taxon>Rhabditomorpha</taxon>
        <taxon>Strongyloidea</taxon>
        <taxon>Trichostrongylidae</taxon>
        <taxon>Trichostrongylus</taxon>
    </lineage>
</organism>
<proteinExistence type="predicted"/>
<keyword evidence="2" id="KW-0472">Membrane</keyword>
<protein>
    <submittedName>
        <fullName evidence="3">Uncharacterized protein</fullName>
    </submittedName>
</protein>
<evidence type="ECO:0000313" key="3">
    <source>
        <dbReference type="EMBL" id="KAK5978310.1"/>
    </source>
</evidence>
<feature type="transmembrane region" description="Helical" evidence="2">
    <location>
        <begin position="122"/>
        <end position="145"/>
    </location>
</feature>
<accession>A0AAN8FWA9</accession>
<gene>
    <name evidence="3" type="ORF">GCK32_017332</name>
</gene>
<sequence>MFTNDRDNSRTLGVRNGKERSSDSTSLILPDPNPRASIVSTAWGSFRLSLQNFSRTAVHAILVVPCSRHRCCIGCISLRDAVGLICVAELVIIGLCSLIAVDIYRTDGRTFYTKDMEGEGTTVAIGFCAFFLVSVLVIIFTLAAWQSRKPSLYIVHILWQWSVLEAMLLFTYAILKRTFSPELRQRTSFLLPSAVVFSVVGVIGVAVQSWWCACHIFLPCVGNKLYTSWQRELNQM</sequence>
<name>A0AAN8FWA9_TRICO</name>
<keyword evidence="4" id="KW-1185">Reference proteome</keyword>
<feature type="transmembrane region" description="Helical" evidence="2">
    <location>
        <begin position="187"/>
        <end position="211"/>
    </location>
</feature>
<feature type="non-terminal residue" evidence="3">
    <location>
        <position position="236"/>
    </location>
</feature>
<evidence type="ECO:0000256" key="2">
    <source>
        <dbReference type="SAM" id="Phobius"/>
    </source>
</evidence>
<feature type="region of interest" description="Disordered" evidence="1">
    <location>
        <begin position="1"/>
        <end position="26"/>
    </location>
</feature>
<reference evidence="3 4" key="1">
    <citation type="submission" date="2019-10" db="EMBL/GenBank/DDBJ databases">
        <title>Assembly and Annotation for the nematode Trichostrongylus colubriformis.</title>
        <authorList>
            <person name="Martin J."/>
        </authorList>
    </citation>
    <scope>NUCLEOTIDE SEQUENCE [LARGE SCALE GENOMIC DNA]</scope>
    <source>
        <strain evidence="3">G859</strain>
        <tissue evidence="3">Whole worm</tissue>
    </source>
</reference>
<keyword evidence="2" id="KW-1133">Transmembrane helix</keyword>
<dbReference type="AlphaFoldDB" id="A0AAN8FWA9"/>
<feature type="transmembrane region" description="Helical" evidence="2">
    <location>
        <begin position="81"/>
        <end position="101"/>
    </location>
</feature>
<keyword evidence="2" id="KW-0812">Transmembrane</keyword>
<evidence type="ECO:0000313" key="4">
    <source>
        <dbReference type="Proteomes" id="UP001331761"/>
    </source>
</evidence>